<keyword evidence="6 7" id="KW-0472">Membrane</keyword>
<name>A0A7X4HFD2_9BURK</name>
<dbReference type="PIRSF" id="PIRSF036354">
    <property type="entry name" value="NosR"/>
    <property type="match status" value="1"/>
</dbReference>
<gene>
    <name evidence="10" type="ORF">GTP77_22875</name>
</gene>
<dbReference type="GO" id="GO:0010181">
    <property type="term" value="F:FMN binding"/>
    <property type="evidence" value="ECO:0007669"/>
    <property type="project" value="InterPro"/>
</dbReference>
<evidence type="ECO:0000256" key="2">
    <source>
        <dbReference type="ARBA" id="ARBA00022475"/>
    </source>
</evidence>
<evidence type="ECO:0000256" key="6">
    <source>
        <dbReference type="ARBA" id="ARBA00023136"/>
    </source>
</evidence>
<evidence type="ECO:0000313" key="11">
    <source>
        <dbReference type="Proteomes" id="UP000450676"/>
    </source>
</evidence>
<feature type="transmembrane region" description="Helical" evidence="7">
    <location>
        <begin position="445"/>
        <end position="462"/>
    </location>
</feature>
<dbReference type="PANTHER" id="PTHR30224:SF4">
    <property type="entry name" value="ELECTRON TRANSPORT PROTEIN YCCM-RELATED"/>
    <property type="match status" value="1"/>
</dbReference>
<organism evidence="10 11">
    <name type="scientific">Pseudoduganella aquatica</name>
    <dbReference type="NCBI Taxonomy" id="2660641"/>
    <lineage>
        <taxon>Bacteria</taxon>
        <taxon>Pseudomonadati</taxon>
        <taxon>Pseudomonadota</taxon>
        <taxon>Betaproteobacteria</taxon>
        <taxon>Burkholderiales</taxon>
        <taxon>Oxalobacteraceae</taxon>
        <taxon>Telluria group</taxon>
        <taxon>Pseudoduganella</taxon>
    </lineage>
</organism>
<dbReference type="GO" id="GO:0046872">
    <property type="term" value="F:metal ion binding"/>
    <property type="evidence" value="ECO:0007669"/>
    <property type="project" value="UniProtKB-KW"/>
</dbReference>
<keyword evidence="3" id="KW-0479">Metal-binding</keyword>
<evidence type="ECO:0000256" key="8">
    <source>
        <dbReference type="SAM" id="SignalP"/>
    </source>
</evidence>
<dbReference type="InterPro" id="IPR052378">
    <property type="entry name" value="NosR_regulator"/>
</dbReference>
<dbReference type="InterPro" id="IPR007329">
    <property type="entry name" value="FMN-bd"/>
</dbReference>
<dbReference type="InterPro" id="IPR017900">
    <property type="entry name" value="4Fe4S_Fe_S_CS"/>
</dbReference>
<dbReference type="Pfam" id="PF12801">
    <property type="entry name" value="Fer4_5"/>
    <property type="match status" value="2"/>
</dbReference>
<dbReference type="Proteomes" id="UP000450676">
    <property type="component" value="Unassembled WGS sequence"/>
</dbReference>
<feature type="transmembrane region" description="Helical" evidence="7">
    <location>
        <begin position="404"/>
        <end position="425"/>
    </location>
</feature>
<keyword evidence="8" id="KW-0732">Signal</keyword>
<dbReference type="InterPro" id="IPR011399">
    <property type="entry name" value="NosR"/>
</dbReference>
<feature type="signal peptide" evidence="8">
    <location>
        <begin position="1"/>
        <end position="24"/>
    </location>
</feature>
<dbReference type="EMBL" id="WWCU01000033">
    <property type="protein sequence ID" value="MYN10170.1"/>
    <property type="molecule type" value="Genomic_DNA"/>
</dbReference>
<feature type="chain" id="PRO_5030937106" evidence="8">
    <location>
        <begin position="25"/>
        <end position="727"/>
    </location>
</feature>
<feature type="transmembrane region" description="Helical" evidence="7">
    <location>
        <begin position="589"/>
        <end position="609"/>
    </location>
</feature>
<keyword evidence="2" id="KW-1003">Cell membrane</keyword>
<proteinExistence type="predicted"/>
<dbReference type="GO" id="GO:0045893">
    <property type="term" value="P:positive regulation of DNA-templated transcription"/>
    <property type="evidence" value="ECO:0007669"/>
    <property type="project" value="InterPro"/>
</dbReference>
<evidence type="ECO:0000259" key="9">
    <source>
        <dbReference type="PROSITE" id="PS51379"/>
    </source>
</evidence>
<dbReference type="SMART" id="SM00900">
    <property type="entry name" value="FMN_bind"/>
    <property type="match status" value="1"/>
</dbReference>
<feature type="domain" description="4Fe-4S ferredoxin-type" evidence="9">
    <location>
        <begin position="631"/>
        <end position="662"/>
    </location>
</feature>
<dbReference type="GO" id="GO:0051536">
    <property type="term" value="F:iron-sulfur cluster binding"/>
    <property type="evidence" value="ECO:0007669"/>
    <property type="project" value="UniProtKB-KW"/>
</dbReference>
<feature type="transmembrane region" description="Helical" evidence="7">
    <location>
        <begin position="552"/>
        <end position="569"/>
    </location>
</feature>
<dbReference type="GO" id="GO:0005886">
    <property type="term" value="C:plasma membrane"/>
    <property type="evidence" value="ECO:0007669"/>
    <property type="project" value="UniProtKB-SubCell"/>
</dbReference>
<feature type="transmembrane region" description="Helical" evidence="7">
    <location>
        <begin position="492"/>
        <end position="517"/>
    </location>
</feature>
<dbReference type="AlphaFoldDB" id="A0A7X4HFD2"/>
<evidence type="ECO:0000313" key="10">
    <source>
        <dbReference type="EMBL" id="MYN10170.1"/>
    </source>
</evidence>
<sequence length="727" mass="79891">MPVLRRLFALFPFMLLLLAGPLSAPARAGSYDAELPAALLHGPDLCAHADCRAVLPRASRFTQRKGSPQYVEGYARAADGSEQLAGYVFLSTDVVDIPAYSGKPVVTLVGMDRSGVIAGVRVLKHSEPILLAGIPESALQRFIAQYPGRRADARFEIGGASGLDAISGATVTAIAENQVIARSAYEIGRQVGIFTTAARPPARFTALDERLDWAALAKEGSIARLRVSEAEAGALASGQPYVDLQFGYLNAASVGNSVLGEEGYRQLIAGLAQDEHAIFIVAHGSGSFKGSGFVRGGIYDRVQLRQDSRTYTFRDTDYLNLYSVRAAGAPAYRESAIFIVRSADFNPAWPWSLSLLAHGASAGGKAGGKVDFKRFEQEYWLPARYLEGGHPLVVEAQPAWRAIWAARVPQLAAFCALLAFTALLYSQRDRLVRASTRQHKPWISVPRLALWLASAGFFGLYLKAQPSITQVLTWVHSILYQWKWELFLSDPFIFLFWCFIAVTVLVWGRGLFCGWLCPFGSLQHLALKLGKLVGLGRYQKLLPKRLHDRLKWLKYGVFFTLLAVSLWSMENAELLAEVEPFKTTFLVGIWQRSWPYGLFVGAILGLAMFSERPYCKYLCPLGAGLALPGRFRLLGLKRKAECTSCKACAAGCGSHAIDAQGRIDQTECMLCLDCMVMYYDDHACPPLVRERKQREKAGLALSRIDAGGHFIPLDSLRASLPARRSEP</sequence>
<dbReference type="Pfam" id="PF04205">
    <property type="entry name" value="FMN_bind"/>
    <property type="match status" value="1"/>
</dbReference>
<dbReference type="PANTHER" id="PTHR30224">
    <property type="entry name" value="ELECTRON TRANSPORT PROTEIN"/>
    <property type="match status" value="1"/>
</dbReference>
<dbReference type="PROSITE" id="PS51379">
    <property type="entry name" value="4FE4S_FER_2"/>
    <property type="match status" value="1"/>
</dbReference>
<evidence type="ECO:0000256" key="1">
    <source>
        <dbReference type="ARBA" id="ARBA00004236"/>
    </source>
</evidence>
<keyword evidence="7" id="KW-0812">Transmembrane</keyword>
<comment type="subcellular location">
    <subcellularLocation>
        <location evidence="1">Cell membrane</location>
    </subcellularLocation>
</comment>
<dbReference type="GO" id="GO:0003677">
    <property type="term" value="F:DNA binding"/>
    <property type="evidence" value="ECO:0007669"/>
    <property type="project" value="InterPro"/>
</dbReference>
<protein>
    <submittedName>
        <fullName evidence="10">4Fe-4S binding protein</fullName>
    </submittedName>
</protein>
<keyword evidence="11" id="KW-1185">Reference proteome</keyword>
<comment type="caution">
    <text evidence="10">The sequence shown here is derived from an EMBL/GenBank/DDBJ whole genome shotgun (WGS) entry which is preliminary data.</text>
</comment>
<evidence type="ECO:0000256" key="4">
    <source>
        <dbReference type="ARBA" id="ARBA00023004"/>
    </source>
</evidence>
<dbReference type="SUPFAM" id="SSF54862">
    <property type="entry name" value="4Fe-4S ferredoxins"/>
    <property type="match status" value="1"/>
</dbReference>
<reference evidence="10 11" key="1">
    <citation type="submission" date="2019-12" db="EMBL/GenBank/DDBJ databases">
        <title>Novel species isolated from a subtropical stream in China.</title>
        <authorList>
            <person name="Lu H."/>
        </authorList>
    </citation>
    <scope>NUCLEOTIDE SEQUENCE [LARGE SCALE GENOMIC DNA]</scope>
    <source>
        <strain evidence="10 11">FT127W</strain>
    </source>
</reference>
<accession>A0A7X4HFD2</accession>
<keyword evidence="7" id="KW-1133">Transmembrane helix</keyword>
<keyword evidence="4" id="KW-0408">Iron</keyword>
<keyword evidence="5" id="KW-0411">Iron-sulfur</keyword>
<evidence type="ECO:0000256" key="7">
    <source>
        <dbReference type="SAM" id="Phobius"/>
    </source>
</evidence>
<dbReference type="InterPro" id="IPR017896">
    <property type="entry name" value="4Fe4S_Fe-S-bd"/>
</dbReference>
<evidence type="ECO:0000256" key="5">
    <source>
        <dbReference type="ARBA" id="ARBA00023014"/>
    </source>
</evidence>
<dbReference type="PROSITE" id="PS00198">
    <property type="entry name" value="4FE4S_FER_1"/>
    <property type="match status" value="1"/>
</dbReference>
<evidence type="ECO:0000256" key="3">
    <source>
        <dbReference type="ARBA" id="ARBA00022723"/>
    </source>
</evidence>